<name>A0A5B9Y4M1_9MOLU</name>
<keyword evidence="2" id="KW-1185">Reference proteome</keyword>
<evidence type="ECO:0000313" key="2">
    <source>
        <dbReference type="Proteomes" id="UP000323144"/>
    </source>
</evidence>
<protein>
    <submittedName>
        <fullName evidence="1">Uncharacterized protein</fullName>
    </submittedName>
</protein>
<evidence type="ECO:0000313" key="1">
    <source>
        <dbReference type="EMBL" id="QEH62034.1"/>
    </source>
</evidence>
<sequence length="46" mass="5777">MKNILYRLTKILGWTFPWSRASYRYWFERALKDHEKSKRSINNNEK</sequence>
<gene>
    <name evidence="1" type="ORF">SCHIN_v1c08390</name>
</gene>
<dbReference type="AlphaFoldDB" id="A0A5B9Y4M1"/>
<accession>A0A5B9Y4M1</accession>
<dbReference type="EMBL" id="CP043026">
    <property type="protein sequence ID" value="QEH62034.1"/>
    <property type="molecule type" value="Genomic_DNA"/>
</dbReference>
<dbReference type="KEGG" id="schi:SCHIN_v1c08390"/>
<organism evidence="1 2">
    <name type="scientific">Spiroplasma chinense</name>
    <dbReference type="NCBI Taxonomy" id="216932"/>
    <lineage>
        <taxon>Bacteria</taxon>
        <taxon>Bacillati</taxon>
        <taxon>Mycoplasmatota</taxon>
        <taxon>Mollicutes</taxon>
        <taxon>Entomoplasmatales</taxon>
        <taxon>Spiroplasmataceae</taxon>
        <taxon>Spiroplasma</taxon>
    </lineage>
</organism>
<dbReference type="RefSeq" id="WP_166508405.1">
    <property type="nucleotide sequence ID" value="NZ_CP043026.1"/>
</dbReference>
<dbReference type="Proteomes" id="UP000323144">
    <property type="component" value="Chromosome"/>
</dbReference>
<proteinExistence type="predicted"/>
<reference evidence="1 2" key="1">
    <citation type="submission" date="2019-08" db="EMBL/GenBank/DDBJ databases">
        <title>Complete genome sequence of Spiroplasma chinense CCH (DSM 19755).</title>
        <authorList>
            <person name="Shen H.-Y."/>
            <person name="Lin Y.-C."/>
            <person name="Chou L."/>
            <person name="Kuo C.-H."/>
        </authorList>
    </citation>
    <scope>NUCLEOTIDE SEQUENCE [LARGE SCALE GENOMIC DNA]</scope>
    <source>
        <strain evidence="1 2">CCH</strain>
    </source>
</reference>